<dbReference type="InterPro" id="IPR036942">
    <property type="entry name" value="Beta-barrel_TonB_sf"/>
</dbReference>
<keyword evidence="6 7" id="KW-0998">Cell outer membrane</keyword>
<dbReference type="InterPro" id="IPR023997">
    <property type="entry name" value="TonB-dep_OMP_SusC/RagA_CS"/>
</dbReference>
<accession>A0A412WZW3</accession>
<comment type="subcellular location">
    <subcellularLocation>
        <location evidence="1 7">Cell outer membrane</location>
        <topology evidence="1 7">Multi-pass membrane protein</topology>
    </subcellularLocation>
</comment>
<dbReference type="Gene3D" id="2.170.130.10">
    <property type="entry name" value="TonB-dependent receptor, plug domain"/>
    <property type="match status" value="1"/>
</dbReference>
<keyword evidence="5 7" id="KW-0472">Membrane</keyword>
<evidence type="ECO:0000259" key="9">
    <source>
        <dbReference type="Pfam" id="PF07715"/>
    </source>
</evidence>
<keyword evidence="3 7" id="KW-1134">Transmembrane beta strand</keyword>
<dbReference type="EMBL" id="QRPV01000012">
    <property type="protein sequence ID" value="RHM42528.1"/>
    <property type="molecule type" value="Genomic_DNA"/>
</dbReference>
<evidence type="ECO:0000256" key="4">
    <source>
        <dbReference type="ARBA" id="ARBA00022692"/>
    </source>
</evidence>
<dbReference type="GO" id="GO:0009279">
    <property type="term" value="C:cell outer membrane"/>
    <property type="evidence" value="ECO:0007669"/>
    <property type="project" value="UniProtKB-SubCell"/>
</dbReference>
<evidence type="ECO:0000256" key="7">
    <source>
        <dbReference type="PROSITE-ProRule" id="PRU01360"/>
    </source>
</evidence>
<name>A0A412WZW3_9BACT</name>
<dbReference type="SUPFAM" id="SSF49464">
    <property type="entry name" value="Carboxypeptidase regulatory domain-like"/>
    <property type="match status" value="1"/>
</dbReference>
<evidence type="ECO:0000313" key="10">
    <source>
        <dbReference type="EMBL" id="RGV33409.1"/>
    </source>
</evidence>
<dbReference type="Proteomes" id="UP000286038">
    <property type="component" value="Unassembled WGS sequence"/>
</dbReference>
<evidence type="ECO:0000313" key="11">
    <source>
        <dbReference type="EMBL" id="RHM42528.1"/>
    </source>
</evidence>
<keyword evidence="4 7" id="KW-0812">Transmembrane</keyword>
<feature type="domain" description="Secretin/TonB short N-terminal" evidence="8">
    <location>
        <begin position="81"/>
        <end position="119"/>
    </location>
</feature>
<evidence type="ECO:0000256" key="1">
    <source>
        <dbReference type="ARBA" id="ARBA00004571"/>
    </source>
</evidence>
<reference evidence="12 13" key="1">
    <citation type="submission" date="2018-08" db="EMBL/GenBank/DDBJ databases">
        <title>A genome reference for cultivated species of the human gut microbiota.</title>
        <authorList>
            <person name="Zou Y."/>
            <person name="Xue W."/>
            <person name="Luo G."/>
        </authorList>
    </citation>
    <scope>NUCLEOTIDE SEQUENCE [LARGE SCALE GENOMIC DNA]</scope>
    <source>
        <strain evidence="10 12">AF14-49</strain>
        <strain evidence="11 13">AF34-33</strain>
    </source>
</reference>
<dbReference type="Gene3D" id="2.40.170.20">
    <property type="entry name" value="TonB-dependent receptor, beta-barrel domain"/>
    <property type="match status" value="1"/>
</dbReference>
<evidence type="ECO:0000313" key="13">
    <source>
        <dbReference type="Proteomes" id="UP000286038"/>
    </source>
</evidence>
<dbReference type="InterPro" id="IPR012910">
    <property type="entry name" value="Plug_dom"/>
</dbReference>
<feature type="domain" description="TonB-dependent receptor plug" evidence="9">
    <location>
        <begin position="227"/>
        <end position="354"/>
    </location>
</feature>
<dbReference type="InterPro" id="IPR008969">
    <property type="entry name" value="CarboxyPept-like_regulatory"/>
</dbReference>
<dbReference type="NCBIfam" id="TIGR04056">
    <property type="entry name" value="OMP_RagA_SusC"/>
    <property type="match status" value="1"/>
</dbReference>
<dbReference type="InterPro" id="IPR023996">
    <property type="entry name" value="TonB-dep_OMP_SusC/RagA"/>
</dbReference>
<sequence length="1148" mass="130335">MKKNGIEVFDGGQRLKKMRFILKRSLLFLFMSIFFLQAEAASQVVRLTLNLKDVTIDEAITDMSQKTGYRFLYQMEEVLKYGKRDVNVKDATLDEVLKVLFKDTHLSYVIQNDVIIITQAKDEKKQEQPRQIKGKVIDTKKMPLPGVTILIKGTKLGVITDIDGKFKIEIPKLDSTILVFSFIGMETVYHQLSNDRKNDEKELVITMKDDVKEMDEVVVTGYGNIKKESFTGSSISVKREDLLKASATNVVQALSTFDPSFRIQQNNKWGSDPNAIPEIYIRGRSGIGVKELDKDALSKSSLKNNPNLPIFIMDGFEVSVQKVYDMDPMRVENVQILKDASATAMYGSRAANGVVVITTVAPKPGEVTISYSLTGSVSMPDLSDYNLANAREKLEIEQKAGIYTPQYYMTWKQALDAYNQRLLRVEEGVNTDWLSIPLRNSVNHKHSFSIEGGNADLRYGLDLSYNKNNGVMKDSYRDIMNVGFHVDYRLKNLQVVNYIEYNYTEAQESPYGDFSDYTHLQPYDRPYDKKGTLISGALEFSTLPHRDTRVNNPLYEARLNNFEYEKGDVFIDRLMAQWFLTDYLHLKGQIAITKEFTKKERFIDPLSSNTTAKAQKEAELEGDLYLTKGESTNWDAQIGAYVSKSFGAHALNASVVVNATSRKSESTSSHYRGFPSGEYHSPNYAAEIKDKPSKSQSASRLAGFLLLANYTWNDIYLADVSVRFDGSSEFGLDQKWAPFWSFGAGVNLHNYAFLNGSKVINRMKFRASYGQTGKVNFPSYSARTVYRTFDRWYIAGFGVGLKALGNRDLKWETTNKLNVGTDMEFWNSRISLVFDYYYNKTVDLITDVTLPGSAGFSSYKSNLGETLNKGFDIQFRFDVMKNKDWNVALWGNLNHNRNEILKISDALKAYNSQVEDYYGLAEESQTPTLSWTQAGKTYSDFIKPIMKYEEGASLTAIYGVRSLGIDPSNGKELYLYRNGQVSHKWKATEEVVLGDSEPKASGSFGLNATYKNFSLFASFGYEWGKQTYNETLIMNVENADIQGSNVDKRVLTQRWEKPGDIAPLKDIKDMNSVTLPTSRFVQDENVLSLDALTLSYDFDPLWLRKIFLKTLRLEVSTNELFRLSSIKQERGTSYPFARTVNFSLRATF</sequence>
<protein>
    <submittedName>
        <fullName evidence="10">SusC/RagA family TonB-linked outer membrane protein</fullName>
    </submittedName>
</protein>
<comment type="similarity">
    <text evidence="7">Belongs to the TonB-dependent receptor family.</text>
</comment>
<dbReference type="InterPro" id="IPR039426">
    <property type="entry name" value="TonB-dep_rcpt-like"/>
</dbReference>
<dbReference type="AlphaFoldDB" id="A0A412WZW3"/>
<evidence type="ECO:0000256" key="5">
    <source>
        <dbReference type="ARBA" id="ARBA00023136"/>
    </source>
</evidence>
<dbReference type="RefSeq" id="WP_118260615.1">
    <property type="nucleotide sequence ID" value="NZ_CABJDM010000012.1"/>
</dbReference>
<gene>
    <name evidence="10" type="ORF">DWW18_11020</name>
    <name evidence="11" type="ORF">DWZ68_11025</name>
</gene>
<organism evidence="10 12">
    <name type="scientific">Butyricimonas virosa</name>
    <dbReference type="NCBI Taxonomy" id="544645"/>
    <lineage>
        <taxon>Bacteria</taxon>
        <taxon>Pseudomonadati</taxon>
        <taxon>Bacteroidota</taxon>
        <taxon>Bacteroidia</taxon>
        <taxon>Bacteroidales</taxon>
        <taxon>Odoribacteraceae</taxon>
        <taxon>Butyricimonas</taxon>
    </lineage>
</organism>
<evidence type="ECO:0000256" key="3">
    <source>
        <dbReference type="ARBA" id="ARBA00022452"/>
    </source>
</evidence>
<dbReference type="InterPro" id="IPR037066">
    <property type="entry name" value="Plug_dom_sf"/>
</dbReference>
<evidence type="ECO:0000256" key="6">
    <source>
        <dbReference type="ARBA" id="ARBA00023237"/>
    </source>
</evidence>
<dbReference type="Gene3D" id="2.60.40.1120">
    <property type="entry name" value="Carboxypeptidase-like, regulatory domain"/>
    <property type="match status" value="1"/>
</dbReference>
<evidence type="ECO:0000256" key="2">
    <source>
        <dbReference type="ARBA" id="ARBA00022448"/>
    </source>
</evidence>
<evidence type="ECO:0000313" key="12">
    <source>
        <dbReference type="Proteomes" id="UP000283589"/>
    </source>
</evidence>
<dbReference type="Proteomes" id="UP000283589">
    <property type="component" value="Unassembled WGS sequence"/>
</dbReference>
<dbReference type="Pfam" id="PF07660">
    <property type="entry name" value="STN"/>
    <property type="match status" value="1"/>
</dbReference>
<dbReference type="InterPro" id="IPR011662">
    <property type="entry name" value="Secretin/TonB_short_N"/>
</dbReference>
<dbReference type="STRING" id="1121130.GCA_000519105_02042"/>
<dbReference type="PROSITE" id="PS52016">
    <property type="entry name" value="TONB_DEPENDENT_REC_3"/>
    <property type="match status" value="1"/>
</dbReference>
<dbReference type="NCBIfam" id="TIGR04057">
    <property type="entry name" value="SusC_RagA_signa"/>
    <property type="match status" value="1"/>
</dbReference>
<keyword evidence="2 7" id="KW-0813">Transport</keyword>
<comment type="caution">
    <text evidence="10">The sequence shown here is derived from an EMBL/GenBank/DDBJ whole genome shotgun (WGS) entry which is preliminary data.</text>
</comment>
<dbReference type="Pfam" id="PF07715">
    <property type="entry name" value="Plug"/>
    <property type="match status" value="1"/>
</dbReference>
<dbReference type="EMBL" id="QRZA01000013">
    <property type="protein sequence ID" value="RGV33409.1"/>
    <property type="molecule type" value="Genomic_DNA"/>
</dbReference>
<dbReference type="SUPFAM" id="SSF56935">
    <property type="entry name" value="Porins"/>
    <property type="match status" value="1"/>
</dbReference>
<dbReference type="Pfam" id="PF13715">
    <property type="entry name" value="CarbopepD_reg_2"/>
    <property type="match status" value="1"/>
</dbReference>
<proteinExistence type="inferred from homology"/>
<evidence type="ECO:0000259" key="8">
    <source>
        <dbReference type="Pfam" id="PF07660"/>
    </source>
</evidence>